<dbReference type="InterPro" id="IPR001128">
    <property type="entry name" value="Cyt_P450"/>
</dbReference>
<dbReference type="SUPFAM" id="SSF48264">
    <property type="entry name" value="Cytochrome P450"/>
    <property type="match status" value="1"/>
</dbReference>
<dbReference type="GO" id="GO:0005506">
    <property type="term" value="F:iron ion binding"/>
    <property type="evidence" value="ECO:0007669"/>
    <property type="project" value="InterPro"/>
</dbReference>
<evidence type="ECO:0000256" key="4">
    <source>
        <dbReference type="ARBA" id="ARBA00022723"/>
    </source>
</evidence>
<sequence length="301" mass="33759">MEVTLPLLGLLLFVLLFRVLKSGFSSQSSSSRSEKQPPLRLPPGPWQLPVIGSLHHLVLSRSPHRTLRDLSRAHGPLMTLRLGAVATLVVSSAEAAREVMKTQDAAFASRHQTPTLDAFSHGGRDILFSPYGDLWRRLRRLCVLELFTARRVQSLRRVREEQAACQTNDGVVDVGELMCRAMNDSVARSAVGSRCPRRDEFLLELHRAARITGGFNLADLYPSSRLVRRLSLALREAHLCDRNVRDIMAEIIREDRGEGDHLLAVLLRLQRDGDDDVDCPLTTEIITTVIMVIYLVLTLFL</sequence>
<comment type="caution">
    <text evidence="9">The sequence shown here is derived from an EMBL/GenBank/DDBJ whole genome shotgun (WGS) entry which is preliminary data.</text>
</comment>
<keyword evidence="6" id="KW-0408">Iron</keyword>
<reference evidence="9" key="2">
    <citation type="submission" date="2021-12" db="EMBL/GenBank/DDBJ databases">
        <title>Resequencing data analysis of finger millet.</title>
        <authorList>
            <person name="Hatakeyama M."/>
            <person name="Aluri S."/>
            <person name="Balachadran M.T."/>
            <person name="Sivarajan S.R."/>
            <person name="Poveda L."/>
            <person name="Shimizu-Inatsugi R."/>
            <person name="Schlapbach R."/>
            <person name="Sreeman S.M."/>
            <person name="Shimizu K.K."/>
        </authorList>
    </citation>
    <scope>NUCLEOTIDE SEQUENCE</scope>
</reference>
<dbReference type="Gene3D" id="1.10.630.10">
    <property type="entry name" value="Cytochrome P450"/>
    <property type="match status" value="1"/>
</dbReference>
<dbReference type="PANTHER" id="PTHR47955">
    <property type="entry name" value="CYTOCHROME P450 FAMILY 71 PROTEIN"/>
    <property type="match status" value="1"/>
</dbReference>
<keyword evidence="4" id="KW-0479">Metal-binding</keyword>
<evidence type="ECO:0000256" key="6">
    <source>
        <dbReference type="ARBA" id="ARBA00023004"/>
    </source>
</evidence>
<comment type="cofactor">
    <cofactor evidence="1">
        <name>heme</name>
        <dbReference type="ChEBI" id="CHEBI:30413"/>
    </cofactor>
</comment>
<evidence type="ECO:0000313" key="9">
    <source>
        <dbReference type="EMBL" id="GJN24131.1"/>
    </source>
</evidence>
<evidence type="ECO:0000256" key="3">
    <source>
        <dbReference type="ARBA" id="ARBA00022617"/>
    </source>
</evidence>
<proteinExistence type="inferred from homology"/>
<keyword evidence="7" id="KW-0503">Monooxygenase</keyword>
<dbReference type="GO" id="GO:0020037">
    <property type="term" value="F:heme binding"/>
    <property type="evidence" value="ECO:0007669"/>
    <property type="project" value="InterPro"/>
</dbReference>
<dbReference type="Proteomes" id="UP001054889">
    <property type="component" value="Unassembled WGS sequence"/>
</dbReference>
<gene>
    <name evidence="9" type="primary">gb11853</name>
    <name evidence="9" type="ORF">PR202_gb11853</name>
</gene>
<keyword evidence="3" id="KW-0349">Heme</keyword>
<dbReference type="GO" id="GO:0016705">
    <property type="term" value="F:oxidoreductase activity, acting on paired donors, with incorporation or reduction of molecular oxygen"/>
    <property type="evidence" value="ECO:0007669"/>
    <property type="project" value="InterPro"/>
</dbReference>
<reference evidence="9" key="1">
    <citation type="journal article" date="2018" name="DNA Res.">
        <title>Multiple hybrid de novo genome assembly of finger millet, an orphan allotetraploid crop.</title>
        <authorList>
            <person name="Hatakeyama M."/>
            <person name="Aluri S."/>
            <person name="Balachadran M.T."/>
            <person name="Sivarajan S.R."/>
            <person name="Patrignani A."/>
            <person name="Gruter S."/>
            <person name="Poveda L."/>
            <person name="Shimizu-Inatsugi R."/>
            <person name="Baeten J."/>
            <person name="Francoijs K.J."/>
            <person name="Nataraja K.N."/>
            <person name="Reddy Y.A.N."/>
            <person name="Phadnis S."/>
            <person name="Ravikumar R.L."/>
            <person name="Schlapbach R."/>
            <person name="Sreeman S.M."/>
            <person name="Shimizu K.K."/>
        </authorList>
    </citation>
    <scope>NUCLEOTIDE SEQUENCE</scope>
</reference>
<evidence type="ECO:0000313" key="10">
    <source>
        <dbReference type="Proteomes" id="UP001054889"/>
    </source>
</evidence>
<evidence type="ECO:0000256" key="1">
    <source>
        <dbReference type="ARBA" id="ARBA00001971"/>
    </source>
</evidence>
<name>A0AAV5ENH8_ELECO</name>
<dbReference type="PRINTS" id="PR00463">
    <property type="entry name" value="EP450I"/>
</dbReference>
<dbReference type="GO" id="GO:0004497">
    <property type="term" value="F:monooxygenase activity"/>
    <property type="evidence" value="ECO:0007669"/>
    <property type="project" value="UniProtKB-KW"/>
</dbReference>
<keyword evidence="5" id="KW-0560">Oxidoreductase</keyword>
<dbReference type="AlphaFoldDB" id="A0AAV5ENH8"/>
<evidence type="ECO:0000256" key="5">
    <source>
        <dbReference type="ARBA" id="ARBA00023002"/>
    </source>
</evidence>
<accession>A0AAV5ENH8</accession>
<comment type="similarity">
    <text evidence="2">Belongs to the cytochrome P450 family.</text>
</comment>
<evidence type="ECO:0000256" key="8">
    <source>
        <dbReference type="SAM" id="SignalP"/>
    </source>
</evidence>
<evidence type="ECO:0000256" key="2">
    <source>
        <dbReference type="ARBA" id="ARBA00010617"/>
    </source>
</evidence>
<organism evidence="9 10">
    <name type="scientific">Eleusine coracana subsp. coracana</name>
    <dbReference type="NCBI Taxonomy" id="191504"/>
    <lineage>
        <taxon>Eukaryota</taxon>
        <taxon>Viridiplantae</taxon>
        <taxon>Streptophyta</taxon>
        <taxon>Embryophyta</taxon>
        <taxon>Tracheophyta</taxon>
        <taxon>Spermatophyta</taxon>
        <taxon>Magnoliopsida</taxon>
        <taxon>Liliopsida</taxon>
        <taxon>Poales</taxon>
        <taxon>Poaceae</taxon>
        <taxon>PACMAD clade</taxon>
        <taxon>Chloridoideae</taxon>
        <taxon>Cynodonteae</taxon>
        <taxon>Eleusininae</taxon>
        <taxon>Eleusine</taxon>
    </lineage>
</organism>
<dbReference type="PANTHER" id="PTHR47955:SF19">
    <property type="entry name" value="CYTOCHROME P450 71A9-LIKE ISOFORM X1"/>
    <property type="match status" value="1"/>
</dbReference>
<keyword evidence="10" id="KW-1185">Reference proteome</keyword>
<feature type="signal peptide" evidence="8">
    <location>
        <begin position="1"/>
        <end position="22"/>
    </location>
</feature>
<protein>
    <submittedName>
        <fullName evidence="9">Uncharacterized protein</fullName>
    </submittedName>
</protein>
<dbReference type="InterPro" id="IPR036396">
    <property type="entry name" value="Cyt_P450_sf"/>
</dbReference>
<dbReference type="EMBL" id="BQKI01000076">
    <property type="protein sequence ID" value="GJN24131.1"/>
    <property type="molecule type" value="Genomic_DNA"/>
</dbReference>
<dbReference type="InterPro" id="IPR002401">
    <property type="entry name" value="Cyt_P450_E_grp-I"/>
</dbReference>
<dbReference type="Pfam" id="PF00067">
    <property type="entry name" value="p450"/>
    <property type="match status" value="1"/>
</dbReference>
<keyword evidence="8" id="KW-0732">Signal</keyword>
<feature type="chain" id="PRO_5043517715" evidence="8">
    <location>
        <begin position="23"/>
        <end position="301"/>
    </location>
</feature>
<evidence type="ECO:0000256" key="7">
    <source>
        <dbReference type="ARBA" id="ARBA00023033"/>
    </source>
</evidence>